<dbReference type="GO" id="GO:0008270">
    <property type="term" value="F:zinc ion binding"/>
    <property type="evidence" value="ECO:0007669"/>
    <property type="project" value="UniProtKB-KW"/>
</dbReference>
<dbReference type="SUPFAM" id="SSF57716">
    <property type="entry name" value="Glucocorticoid receptor-like (DNA-binding domain)"/>
    <property type="match status" value="2"/>
</dbReference>
<dbReference type="InterPro" id="IPR008936">
    <property type="entry name" value="Rho_GTPase_activation_prot"/>
</dbReference>
<evidence type="ECO:0000256" key="1">
    <source>
        <dbReference type="ARBA" id="ARBA00022723"/>
    </source>
</evidence>
<dbReference type="SMART" id="SM00132">
    <property type="entry name" value="LIM"/>
    <property type="match status" value="2"/>
</dbReference>
<feature type="compositionally biased region" description="Basic and acidic residues" evidence="5">
    <location>
        <begin position="1"/>
        <end position="14"/>
    </location>
</feature>
<feature type="region of interest" description="Disordered" evidence="5">
    <location>
        <begin position="1"/>
        <end position="25"/>
    </location>
</feature>
<comment type="caution">
    <text evidence="9">The sequence shown here is derived from an EMBL/GenBank/DDBJ whole genome shotgun (WGS) entry which is preliminary data.</text>
</comment>
<reference evidence="9" key="1">
    <citation type="submission" date="2022-07" db="EMBL/GenBank/DDBJ databases">
        <title>Phylogenomic reconstructions and comparative analyses of Kickxellomycotina fungi.</title>
        <authorList>
            <person name="Reynolds N.K."/>
            <person name="Stajich J.E."/>
            <person name="Barry K."/>
            <person name="Grigoriev I.V."/>
            <person name="Crous P."/>
            <person name="Smith M.E."/>
        </authorList>
    </citation>
    <scope>NUCLEOTIDE SEQUENCE</scope>
    <source>
        <strain evidence="9">CBS 109367</strain>
    </source>
</reference>
<dbReference type="GO" id="GO:0007165">
    <property type="term" value="P:signal transduction"/>
    <property type="evidence" value="ECO:0007669"/>
    <property type="project" value="InterPro"/>
</dbReference>
<feature type="compositionally biased region" description="Polar residues" evidence="5">
    <location>
        <begin position="560"/>
        <end position="570"/>
    </location>
</feature>
<evidence type="ECO:0000256" key="5">
    <source>
        <dbReference type="SAM" id="MobiDB-lite"/>
    </source>
</evidence>
<evidence type="ECO:0000256" key="3">
    <source>
        <dbReference type="PROSITE-ProRule" id="PRU00125"/>
    </source>
</evidence>
<keyword evidence="10" id="KW-1185">Reference proteome</keyword>
<dbReference type="PROSITE" id="PS50023">
    <property type="entry name" value="LIM_DOMAIN_2"/>
    <property type="match status" value="2"/>
</dbReference>
<dbReference type="CDD" id="cd09392">
    <property type="entry name" value="LIM2_Lrg1p_like"/>
    <property type="match status" value="1"/>
</dbReference>
<dbReference type="PANTHER" id="PTHR15670">
    <property type="entry name" value="RHO GTPASE ACTIVATING PROTEIN 11A"/>
    <property type="match status" value="1"/>
</dbReference>
<keyword evidence="4" id="KW-0863">Zinc-finger</keyword>
<dbReference type="InterPro" id="IPR000198">
    <property type="entry name" value="RhoGAP_dom"/>
</dbReference>
<keyword evidence="1 3" id="KW-0479">Metal-binding</keyword>
<dbReference type="PANTHER" id="PTHR15670:SF4">
    <property type="entry name" value="RHO GTPASE-ACTIVATING PROTEIN 11A"/>
    <property type="match status" value="1"/>
</dbReference>
<dbReference type="SUPFAM" id="SSF48350">
    <property type="entry name" value="GTPase activation domain, GAP"/>
    <property type="match status" value="1"/>
</dbReference>
<name>A0A9W8L5F6_9FUNG</name>
<dbReference type="InterPro" id="IPR007853">
    <property type="entry name" value="Znf_DNL-typ"/>
</dbReference>
<dbReference type="PROSITE" id="PS50238">
    <property type="entry name" value="RHOGAP"/>
    <property type="match status" value="1"/>
</dbReference>
<keyword evidence="2 3" id="KW-0862">Zinc</keyword>
<dbReference type="InterPro" id="IPR042869">
    <property type="entry name" value="ARHGAP11A/B"/>
</dbReference>
<dbReference type="GO" id="GO:0005096">
    <property type="term" value="F:GTPase activator activity"/>
    <property type="evidence" value="ECO:0007669"/>
    <property type="project" value="TreeGrafter"/>
</dbReference>
<dbReference type="Pfam" id="PF00412">
    <property type="entry name" value="LIM"/>
    <property type="match status" value="1"/>
</dbReference>
<dbReference type="AlphaFoldDB" id="A0A9W8L5F6"/>
<feature type="region of interest" description="Disordered" evidence="5">
    <location>
        <begin position="545"/>
        <end position="584"/>
    </location>
</feature>
<evidence type="ECO:0000259" key="6">
    <source>
        <dbReference type="PROSITE" id="PS50023"/>
    </source>
</evidence>
<dbReference type="Pfam" id="PF00620">
    <property type="entry name" value="RhoGAP"/>
    <property type="match status" value="1"/>
</dbReference>
<organism evidence="9 10">
    <name type="scientific">Coemansia spiralis</name>
    <dbReference type="NCBI Taxonomy" id="417178"/>
    <lineage>
        <taxon>Eukaryota</taxon>
        <taxon>Fungi</taxon>
        <taxon>Fungi incertae sedis</taxon>
        <taxon>Zoopagomycota</taxon>
        <taxon>Kickxellomycotina</taxon>
        <taxon>Kickxellomycetes</taxon>
        <taxon>Kickxellales</taxon>
        <taxon>Kickxellaceae</taxon>
        <taxon>Coemansia</taxon>
    </lineage>
</organism>
<evidence type="ECO:0000259" key="7">
    <source>
        <dbReference type="PROSITE" id="PS50238"/>
    </source>
</evidence>
<dbReference type="PROSITE" id="PS00478">
    <property type="entry name" value="LIM_DOMAIN_1"/>
    <property type="match status" value="2"/>
</dbReference>
<sequence>MADIDRQTADKPAESDLVLRTNPGSGAIVPRPSAACVKCAQPIGDQWVPFMDTTCGENVEDKYCVLEDADRRHHLLCEKHYFERTNMVCARCKEPLDSTYVHAMGRKYHPDHFTCTACPTIFGPDGTYYEHEGEAFCLYHYTYLVAKKCAGCQQPIMKLFLQMSHRGVEEHWHPECYMIYKFWNVRICPSMYAGGRGRINKQLLKPQNAVSEQQIYQIWTVLSSFEESTATCISDMLLQVSGGHYLEGLRQAERFIMHVDVLFASIDDLEDELSHFDDSTGLQHTREPKLLCKKIVSFFSVLSHTQSNESNGLTQELLSLVTSLAHYLKVLTRVALKGALKAQTEYKCPSSIKALLSKLTETSDRQKWALFRLSYQETDITSDLCTACHGAVETECIEHMRRRKRWHLYCFVCGTCNSEIQHVYPQSAYDEATGVLYCPGCAKDHAIAAGGFKFVSQLEQYSFLMRVALKRLYGLLKMKNAVENPSAARYRKGESNVKEITGGMVEGLKQIAGLDKADTTSAASKEAANKEFDAALAKMDKLELRGDSPGMLGSGRSRTETTPMSSSGDISSRGLGGAQQQPRKERLAGDTLMPGGIPQLFKLALPSDISTSSSPLGSDLMSAVTEAAVKEAKKDSSVIQVGEANAEPAPPQVLADRRKPRVAHATTVHTMKARMENRGQSGGGELSPALEAQGIPMPAQQPQAAGSGHLPILRRAGQINGSPISVNALAAQAASGGTALGVAPALPPKPVRQRRPSEENEAAKLMASNEADTATKVKTMLSRPHTMRFVSDLNTAELFCAKHVAVSRLAALLGGQSEFSQADLVALIGAPKKTSASGMWSRLKTNLKKKDGGIGGGIGGGGGGGAGKDRMRTATFGVPLETLIERQGVETDLGAHGKQRLQVPQFFELMLKTLAAMDLAIEGIFRKNGNIRRLREVADSVDKDYSRVDLKKESPVQIAALLKKFLRELPDPLIPFRMRRLILAIAALQAQRERMDAFRYASILMPQANRDMLNVLMTFLNWVATFCHVDEQTGSKMDIFNLATVITPNILYADVKEPTRGDRDDTFSYEACNVIQQFMEAGEYLWMLPDAVIAFLRDNSSEFVEGVSELNTKELLRRCERQIYQPTPTNGSGVHQALADSET</sequence>
<accession>A0A9W8L5F6</accession>
<feature type="domain" description="LIM zinc-binding" evidence="6">
    <location>
        <begin position="383"/>
        <end position="448"/>
    </location>
</feature>
<dbReference type="InterPro" id="IPR001781">
    <property type="entry name" value="Znf_LIM"/>
</dbReference>
<proteinExistence type="predicted"/>
<dbReference type="Gene3D" id="2.10.110.10">
    <property type="entry name" value="Cysteine Rich Protein"/>
    <property type="match status" value="2"/>
</dbReference>
<feature type="domain" description="Rho-GAP" evidence="7">
    <location>
        <begin position="878"/>
        <end position="1086"/>
    </location>
</feature>
<evidence type="ECO:0000256" key="4">
    <source>
        <dbReference type="PROSITE-ProRule" id="PRU00834"/>
    </source>
</evidence>
<feature type="domain" description="LIM zinc-binding" evidence="6">
    <location>
        <begin position="87"/>
        <end position="147"/>
    </location>
</feature>
<dbReference type="EMBL" id="JANBTX010000049">
    <property type="protein sequence ID" value="KAJ2688330.1"/>
    <property type="molecule type" value="Genomic_DNA"/>
</dbReference>
<dbReference type="SMART" id="SM00324">
    <property type="entry name" value="RhoGAP"/>
    <property type="match status" value="1"/>
</dbReference>
<feature type="domain" description="DNL-type" evidence="8">
    <location>
        <begin position="402"/>
        <end position="521"/>
    </location>
</feature>
<evidence type="ECO:0000313" key="9">
    <source>
        <dbReference type="EMBL" id="KAJ2688330.1"/>
    </source>
</evidence>
<dbReference type="OrthoDB" id="20689at2759"/>
<dbReference type="Gene3D" id="1.10.555.10">
    <property type="entry name" value="Rho GTPase activation protein"/>
    <property type="match status" value="1"/>
</dbReference>
<protein>
    <submittedName>
        <fullName evidence="9">Rho-type GTPase activating protein Rga1</fullName>
    </submittedName>
</protein>
<dbReference type="PROSITE" id="PS51501">
    <property type="entry name" value="ZF_DNL"/>
    <property type="match status" value="1"/>
</dbReference>
<dbReference type="Proteomes" id="UP001151516">
    <property type="component" value="Unassembled WGS sequence"/>
</dbReference>
<gene>
    <name evidence="9" type="primary">rga1</name>
    <name evidence="9" type="ORF">IWW39_002293</name>
</gene>
<keyword evidence="3" id="KW-0440">LIM domain</keyword>
<evidence type="ECO:0000256" key="2">
    <source>
        <dbReference type="ARBA" id="ARBA00022833"/>
    </source>
</evidence>
<evidence type="ECO:0000259" key="8">
    <source>
        <dbReference type="PROSITE" id="PS51501"/>
    </source>
</evidence>
<evidence type="ECO:0000313" key="10">
    <source>
        <dbReference type="Proteomes" id="UP001151516"/>
    </source>
</evidence>